<proteinExistence type="predicted"/>
<name>A0A0K6GX68_9NEIS</name>
<dbReference type="EMBL" id="CYHA01000003">
    <property type="protein sequence ID" value="CUA83209.1"/>
    <property type="molecule type" value="Genomic_DNA"/>
</dbReference>
<reference evidence="2" key="1">
    <citation type="submission" date="2015-08" db="EMBL/GenBank/DDBJ databases">
        <authorList>
            <person name="Varghese N."/>
        </authorList>
    </citation>
    <scope>NUCLEOTIDE SEQUENCE [LARGE SCALE GENOMIC DNA]</scope>
    <source>
        <strain evidence="2">DSM 17901</strain>
    </source>
</reference>
<keyword evidence="2" id="KW-1185">Reference proteome</keyword>
<dbReference type="RefSeq" id="WP_055433852.1">
    <property type="nucleotide sequence ID" value="NZ_CYHA01000003.1"/>
</dbReference>
<evidence type="ECO:0000313" key="1">
    <source>
        <dbReference type="EMBL" id="CUA83209.1"/>
    </source>
</evidence>
<protein>
    <recommendedName>
        <fullName evidence="3">DUF429 domain-containing protein</fullName>
    </recommendedName>
</protein>
<organism evidence="1 2">
    <name type="scientific">Gulbenkiania indica</name>
    <dbReference type="NCBI Taxonomy" id="375574"/>
    <lineage>
        <taxon>Bacteria</taxon>
        <taxon>Pseudomonadati</taxon>
        <taxon>Pseudomonadota</taxon>
        <taxon>Betaproteobacteria</taxon>
        <taxon>Neisseriales</taxon>
        <taxon>Chromobacteriaceae</taxon>
        <taxon>Gulbenkiania</taxon>
    </lineage>
</organism>
<sequence>MRPRLFGVDFTSRPSRRKAIVVAEGRLEGNVLTVSSCQRLEHFPAFEAFLQTPGPWLGGFDFPFGFSRALVEAQGWPNTWPALMASLSVLPADTARAQLTERFRAWCGARPAGQKFAHRATDGPAGSSPSMKWVNPPVAWMLLEGATRLWQAGVTVPGMHVADPARIALEAYPGYLARRITRASYKSDEKAKQTPVRTAVRATLLAALAQGVDDYPRVKWEDGLEDAALADASGDTLDAALCLVQAAWAEVRRTDGFGLPPFDPLEGWTVSVPPAA</sequence>
<evidence type="ECO:0008006" key="3">
    <source>
        <dbReference type="Google" id="ProtNLM"/>
    </source>
</evidence>
<accession>A0A0K6GX68</accession>
<dbReference type="AlphaFoldDB" id="A0A0K6GX68"/>
<dbReference type="STRING" id="375574.GCA_001418035_01420"/>
<dbReference type="Proteomes" id="UP000243535">
    <property type="component" value="Unassembled WGS sequence"/>
</dbReference>
<dbReference type="OrthoDB" id="8557416at2"/>
<evidence type="ECO:0000313" key="2">
    <source>
        <dbReference type="Proteomes" id="UP000243535"/>
    </source>
</evidence>
<gene>
    <name evidence="1" type="ORF">Ga0061063_1629</name>
</gene>